<evidence type="ECO:0000313" key="4">
    <source>
        <dbReference type="Proteomes" id="UP000824132"/>
    </source>
</evidence>
<accession>A0A9D2CYG2</accession>
<dbReference type="InterPro" id="IPR013785">
    <property type="entry name" value="Aldolase_TIM"/>
</dbReference>
<dbReference type="Pfam" id="PF02065">
    <property type="entry name" value="Melibiase"/>
    <property type="match status" value="1"/>
</dbReference>
<evidence type="ECO:0000313" key="3">
    <source>
        <dbReference type="EMBL" id="HIZ03170.1"/>
    </source>
</evidence>
<protein>
    <submittedName>
        <fullName evidence="3">Alpha-galactosidase</fullName>
    </submittedName>
</protein>
<dbReference type="InterPro" id="IPR002252">
    <property type="entry name" value="Glyco_hydro_36"/>
</dbReference>
<dbReference type="GO" id="GO:0004557">
    <property type="term" value="F:alpha-galactosidase activity"/>
    <property type="evidence" value="ECO:0007669"/>
    <property type="project" value="InterPro"/>
</dbReference>
<dbReference type="Gene3D" id="2.70.98.60">
    <property type="entry name" value="alpha-galactosidase from lactobacil brevis"/>
    <property type="match status" value="1"/>
</dbReference>
<dbReference type="PRINTS" id="PR00743">
    <property type="entry name" value="GLHYDRLASE36"/>
</dbReference>
<dbReference type="Proteomes" id="UP000824132">
    <property type="component" value="Unassembled WGS sequence"/>
</dbReference>
<dbReference type="CDD" id="cd14791">
    <property type="entry name" value="GH36"/>
    <property type="match status" value="1"/>
</dbReference>
<dbReference type="Gene3D" id="3.20.20.70">
    <property type="entry name" value="Aldolase class I"/>
    <property type="match status" value="1"/>
</dbReference>
<evidence type="ECO:0000256" key="1">
    <source>
        <dbReference type="ARBA" id="ARBA00022801"/>
    </source>
</evidence>
<organism evidence="3 4">
    <name type="scientific">Candidatus Borkfalkia avistercoris</name>
    <dbReference type="NCBI Taxonomy" id="2838504"/>
    <lineage>
        <taxon>Bacteria</taxon>
        <taxon>Bacillati</taxon>
        <taxon>Bacillota</taxon>
        <taxon>Clostridia</taxon>
        <taxon>Christensenellales</taxon>
        <taxon>Christensenellaceae</taxon>
        <taxon>Candidatus Borkfalkia</taxon>
    </lineage>
</organism>
<reference evidence="3" key="1">
    <citation type="journal article" date="2021" name="PeerJ">
        <title>Extensive microbial diversity within the chicken gut microbiome revealed by metagenomics and culture.</title>
        <authorList>
            <person name="Gilroy R."/>
            <person name="Ravi A."/>
            <person name="Getino M."/>
            <person name="Pursley I."/>
            <person name="Horton D.L."/>
            <person name="Alikhan N.F."/>
            <person name="Baker D."/>
            <person name="Gharbi K."/>
            <person name="Hall N."/>
            <person name="Watson M."/>
            <person name="Adriaenssens E.M."/>
            <person name="Foster-Nyarko E."/>
            <person name="Jarju S."/>
            <person name="Secka A."/>
            <person name="Antonio M."/>
            <person name="Oren A."/>
            <person name="Chaudhuri R.R."/>
            <person name="La Ragione R."/>
            <person name="Hildebrand F."/>
            <person name="Pallen M.J."/>
        </authorList>
    </citation>
    <scope>NUCLEOTIDE SEQUENCE</scope>
    <source>
        <strain evidence="3">CHK187-5294</strain>
    </source>
</reference>
<keyword evidence="2" id="KW-0326">Glycosidase</keyword>
<dbReference type="GO" id="GO:0016052">
    <property type="term" value="P:carbohydrate catabolic process"/>
    <property type="evidence" value="ECO:0007669"/>
    <property type="project" value="InterPro"/>
</dbReference>
<dbReference type="InterPro" id="IPR038417">
    <property type="entry name" value="Alpga-gal_N_sf"/>
</dbReference>
<name>A0A9D2CYG2_9FIRM</name>
<dbReference type="InterPro" id="IPR050985">
    <property type="entry name" value="Alpha-glycosidase_related"/>
</dbReference>
<proteinExistence type="predicted"/>
<dbReference type="PANTHER" id="PTHR43053:SF3">
    <property type="entry name" value="ALPHA-GALACTOSIDASE C-RELATED"/>
    <property type="match status" value="1"/>
</dbReference>
<comment type="caution">
    <text evidence="3">The sequence shown here is derived from an EMBL/GenBank/DDBJ whole genome shotgun (WGS) entry which is preliminary data.</text>
</comment>
<reference evidence="3" key="2">
    <citation type="submission" date="2021-04" db="EMBL/GenBank/DDBJ databases">
        <authorList>
            <person name="Gilroy R."/>
        </authorList>
    </citation>
    <scope>NUCLEOTIDE SEQUENCE</scope>
    <source>
        <strain evidence="3">CHK187-5294</strain>
    </source>
</reference>
<dbReference type="InterPro" id="IPR017853">
    <property type="entry name" value="GH"/>
</dbReference>
<dbReference type="PANTHER" id="PTHR43053">
    <property type="entry name" value="GLYCOSIDASE FAMILY 31"/>
    <property type="match status" value="1"/>
</dbReference>
<dbReference type="AlphaFoldDB" id="A0A9D2CYG2"/>
<keyword evidence="1" id="KW-0378">Hydrolase</keyword>
<sequence>MLYKKYTFGDTDVYYTQCKDLGAGLMLFPAGTQIEDVDALSPDCMVQAALRGARNLIDYSQGVTMRNMSSTLLSVVSQQADGKGVVTRLSDGEGNDYEHTLRYDAETGVFSVRAEYFNNSGKTQVLESLQSFSLCGIFNTEREKPGTEGLRLVRMTSAWSRECRLKEEEFSSLGFDMSWARYGVKCERFGQLGSMPNRGYFPFAAIAGGGVTWAAMLEAPYSWQIEVYKEKETCALSGGLSDYEFGHWCKEIPAGGGFKTHRAYLRVKKTENIDEVCNDFVRYQDGRLRVPESEESMPVLFNEYCTTWGTPSEENILAILESIKGLPIGTFVIDAGWYLPENCGWCNAIGDWNESKKLFPGGIGRVVSAIRAAGMKAGVWFEFENVAADSKKFGDEDCLIKRNGVPLTSKNRRFLDLRKREVQEYLQGKMLDFLADKGFEYIKIDYNDTFGIGGDGAESFGESGRQITELSLDYLARLREAVPGIVIENCSSGGSRIEPLRMHKVSMCSFSDAHESKEIPLVAANVSRVIPARQNQVWATIRKEDTVDRIVWSMTAAMFGRICISGDVHLIDSAQKAKIKEGIDFYNAVKDVVRLGRIDECFCNIKYFRDPKGCQIYKKVAPDGRRMLVLAHFFERPYERFECAVEGYKLVAAYTTLDYEIKNGALALRPAGEYQAGAFLLERED</sequence>
<gene>
    <name evidence="3" type="ORF">H9727_02680</name>
</gene>
<dbReference type="SUPFAM" id="SSF51445">
    <property type="entry name" value="(Trans)glycosidases"/>
    <property type="match status" value="1"/>
</dbReference>
<dbReference type="EMBL" id="DXCL01000016">
    <property type="protein sequence ID" value="HIZ03170.1"/>
    <property type="molecule type" value="Genomic_DNA"/>
</dbReference>
<evidence type="ECO:0000256" key="2">
    <source>
        <dbReference type="ARBA" id="ARBA00023295"/>
    </source>
</evidence>